<evidence type="ECO:0000256" key="2">
    <source>
        <dbReference type="ARBA" id="ARBA00006187"/>
    </source>
</evidence>
<keyword evidence="7" id="KW-1185">Reference proteome</keyword>
<proteinExistence type="inferred from homology"/>
<gene>
    <name evidence="6" type="ORF">LWI28_002237</name>
</gene>
<dbReference type="GO" id="GO:0005819">
    <property type="term" value="C:spindle"/>
    <property type="evidence" value="ECO:0007669"/>
    <property type="project" value="TreeGrafter"/>
</dbReference>
<dbReference type="GO" id="GO:0005737">
    <property type="term" value="C:cytoplasm"/>
    <property type="evidence" value="ECO:0007669"/>
    <property type="project" value="TreeGrafter"/>
</dbReference>
<dbReference type="GO" id="GO:0000226">
    <property type="term" value="P:microtubule cytoskeleton organization"/>
    <property type="evidence" value="ECO:0007669"/>
    <property type="project" value="InterPro"/>
</dbReference>
<keyword evidence="4" id="KW-0206">Cytoskeleton</keyword>
<protein>
    <submittedName>
        <fullName evidence="6">Uncharacterized protein</fullName>
    </submittedName>
</protein>
<comment type="similarity">
    <text evidence="2">Belongs to the MAP65/ASE1 family.</text>
</comment>
<dbReference type="GO" id="GO:0005874">
    <property type="term" value="C:microtubule"/>
    <property type="evidence" value="ECO:0007669"/>
    <property type="project" value="UniProtKB-KW"/>
</dbReference>
<organism evidence="6 7">
    <name type="scientific">Acer negundo</name>
    <name type="common">Box elder</name>
    <dbReference type="NCBI Taxonomy" id="4023"/>
    <lineage>
        <taxon>Eukaryota</taxon>
        <taxon>Viridiplantae</taxon>
        <taxon>Streptophyta</taxon>
        <taxon>Embryophyta</taxon>
        <taxon>Tracheophyta</taxon>
        <taxon>Spermatophyta</taxon>
        <taxon>Magnoliopsida</taxon>
        <taxon>eudicotyledons</taxon>
        <taxon>Gunneridae</taxon>
        <taxon>Pentapetalae</taxon>
        <taxon>rosids</taxon>
        <taxon>malvids</taxon>
        <taxon>Sapindales</taxon>
        <taxon>Sapindaceae</taxon>
        <taxon>Hippocastanoideae</taxon>
        <taxon>Acereae</taxon>
        <taxon>Acer</taxon>
    </lineage>
</organism>
<comment type="subcellular location">
    <subcellularLocation>
        <location evidence="1">Cytoplasm</location>
        <location evidence="1">Cytoskeleton</location>
    </subcellularLocation>
</comment>
<dbReference type="Proteomes" id="UP001064489">
    <property type="component" value="Chromosome 12"/>
</dbReference>
<sequence>MFLELEQECLDIYCRKVEKTRKYKADLLQSLAEAEAEIANFISASGEQHTSFSRGKGTLKQQISAIKFILEDLRSKKEQRIKEFSETQFQIVRICAEIAGNEQSIKSADLQILRLQKVNHHINTIHELSLVMSFDFFETVNDAHPSLSDPTIGQSKSISNYTLARLTGAIRSLKQEKQQRLQKLQDLTSTLMILWNLLEASVDEQQKFAHVTSLISSSIDEVPVQGGLALDVIEQVELEVERLNILKASKMKELVFKRQNELEEVYRGVHMDIDSDVAREILIGLIESGFYHVLEFTKSYCMV</sequence>
<dbReference type="PANTHER" id="PTHR19321:SF4">
    <property type="entry name" value="65-KDA MICROTUBULE-ASSOCIATED PROTEIN 5"/>
    <property type="match status" value="1"/>
</dbReference>
<evidence type="ECO:0000256" key="3">
    <source>
        <dbReference type="ARBA" id="ARBA00022701"/>
    </source>
</evidence>
<reference evidence="6" key="2">
    <citation type="submission" date="2023-02" db="EMBL/GenBank/DDBJ databases">
        <authorList>
            <person name="Swenson N.G."/>
            <person name="Wegrzyn J.L."/>
            <person name="Mcevoy S.L."/>
        </authorList>
    </citation>
    <scope>NUCLEOTIDE SEQUENCE</scope>
    <source>
        <strain evidence="6">91603</strain>
        <tissue evidence="6">Leaf</tissue>
    </source>
</reference>
<evidence type="ECO:0000313" key="6">
    <source>
        <dbReference type="EMBL" id="KAI9156212.1"/>
    </source>
</evidence>
<dbReference type="AlphaFoldDB" id="A0AAD5NGL6"/>
<dbReference type="EMBL" id="JAJSOW010000107">
    <property type="protein sequence ID" value="KAI9156212.1"/>
    <property type="molecule type" value="Genomic_DNA"/>
</dbReference>
<evidence type="ECO:0000313" key="7">
    <source>
        <dbReference type="Proteomes" id="UP001064489"/>
    </source>
</evidence>
<comment type="caution">
    <text evidence="6">The sequence shown here is derived from an EMBL/GenBank/DDBJ whole genome shotgun (WGS) entry which is preliminary data.</text>
</comment>
<dbReference type="InterPro" id="IPR007145">
    <property type="entry name" value="MAP65_Ase1_PRC1"/>
</dbReference>
<name>A0AAD5NGL6_ACENE</name>
<keyword evidence="3" id="KW-0493">Microtubule</keyword>
<feature type="coiled-coil region" evidence="5">
    <location>
        <begin position="17"/>
        <end position="44"/>
    </location>
</feature>
<accession>A0AAD5NGL6</accession>
<dbReference type="PANTHER" id="PTHR19321">
    <property type="entry name" value="PROTEIN REGULATOR OF CYTOKINESIS 1 PRC1-RELATED"/>
    <property type="match status" value="1"/>
</dbReference>
<evidence type="ECO:0000256" key="4">
    <source>
        <dbReference type="ARBA" id="ARBA00023212"/>
    </source>
</evidence>
<reference evidence="6" key="1">
    <citation type="journal article" date="2022" name="Plant J.">
        <title>Strategies of tolerance reflected in two North American maple genomes.</title>
        <authorList>
            <person name="McEvoy S.L."/>
            <person name="Sezen U.U."/>
            <person name="Trouern-Trend A."/>
            <person name="McMahon S.M."/>
            <person name="Schaberg P.G."/>
            <person name="Yang J."/>
            <person name="Wegrzyn J.L."/>
            <person name="Swenson N.G."/>
        </authorList>
    </citation>
    <scope>NUCLEOTIDE SEQUENCE</scope>
    <source>
        <strain evidence="6">91603</strain>
    </source>
</reference>
<dbReference type="Pfam" id="PF03999">
    <property type="entry name" value="MAP65_ASE1"/>
    <property type="match status" value="1"/>
</dbReference>
<keyword evidence="5" id="KW-0175">Coiled coil</keyword>
<dbReference type="GO" id="GO:0008017">
    <property type="term" value="F:microtubule binding"/>
    <property type="evidence" value="ECO:0007669"/>
    <property type="project" value="InterPro"/>
</dbReference>
<evidence type="ECO:0000256" key="1">
    <source>
        <dbReference type="ARBA" id="ARBA00004245"/>
    </source>
</evidence>
<feature type="coiled-coil region" evidence="5">
    <location>
        <begin position="163"/>
        <end position="190"/>
    </location>
</feature>
<evidence type="ECO:0000256" key="5">
    <source>
        <dbReference type="SAM" id="Coils"/>
    </source>
</evidence>
<keyword evidence="4" id="KW-0963">Cytoplasm</keyword>